<protein>
    <recommendedName>
        <fullName evidence="5">Armadillo-like helical domain-containing protein</fullName>
    </recommendedName>
</protein>
<keyword evidence="4" id="KW-0472">Membrane</keyword>
<keyword evidence="2" id="KW-0812">Transmembrane</keyword>
<evidence type="ECO:0000256" key="3">
    <source>
        <dbReference type="ARBA" id="ARBA00022989"/>
    </source>
</evidence>
<evidence type="ECO:0000313" key="7">
    <source>
        <dbReference type="Proteomes" id="UP001276659"/>
    </source>
</evidence>
<dbReference type="Pfam" id="PF08427">
    <property type="entry name" value="ARMH3_C"/>
    <property type="match status" value="1"/>
</dbReference>
<keyword evidence="7" id="KW-1185">Reference proteome</keyword>
<comment type="subcellular location">
    <subcellularLocation>
        <location evidence="1">Membrane</location>
    </subcellularLocation>
</comment>
<dbReference type="EMBL" id="JASNWA010000010">
    <property type="protein sequence ID" value="KAK3168614.1"/>
    <property type="molecule type" value="Genomic_DNA"/>
</dbReference>
<name>A0AAD9YYQ9_9LECA</name>
<evidence type="ECO:0000256" key="4">
    <source>
        <dbReference type="ARBA" id="ARBA00023136"/>
    </source>
</evidence>
<sequence length="646" mass="72670">MEESPLTQDARPTSFQPKIDHLYEDLFKQDDEDYADSDGFWGEFFLLKPDKSALERRLEAITTDDLLHTQHETQQLFMRAVYQVKAGKGPSDEHALDTLTVFLGVILAKRYTNPSADIITVLAGLDEVDAVFFEFANAIEGIVRTSGSLEVRNKAIDVALSLTSGAYQTSLISYFTHRDLFPALMKFIQDSEIPEQVFKPYLLLGLLANYNKFEFRNPYRLRLEDFVNEGIIQKIIRGLGSACSQSRDSYIAIQEDIAEGWTLSNTLAYISLGLLAPAKGAKPTPPNADDVKEGFAVLPNPNAAVLLGVYDFTNANKIFCSNFVSCPPDPRTGEAPFSAFLSFTSYTLHHGYRSSRTTLYGLLNLLILRIIVEDLVLCKILCDPEVLLAVRLCRQRQPFLPATPKPRPTITSILDILVDTINHNLRRHLDIPLYISTIGLIHRILSYLTFSRTRLTYHWSLLWQTLLSFLRFMTTYAPSLTVQDPDLPLLIKPFLATLALAVTSGESFLPDPAAYDDLFYKLVEAGDYLNRFKKAFQAHLPSPEALNASPNGPTTAPIDILIQVAAHYHDLVEAEKGKGRMSSNLSPREVSKVIRQGYETLSLPAMDGLDRWDRFREGDERGMLKRVARVAVEDTKRLLRASGRRR</sequence>
<dbReference type="PANTHER" id="PTHR13608:SF3">
    <property type="entry name" value="ARMADILLO-LIKE HELICAL DOMAIN-CONTAINING PROTEIN 3"/>
    <property type="match status" value="1"/>
</dbReference>
<gene>
    <name evidence="6" type="ORF">OEA41_005062</name>
</gene>
<dbReference type="GO" id="GO:0016020">
    <property type="term" value="C:membrane"/>
    <property type="evidence" value="ECO:0007669"/>
    <property type="project" value="UniProtKB-SubCell"/>
</dbReference>
<dbReference type="InterPro" id="IPR013636">
    <property type="entry name" value="ARMH3_C"/>
</dbReference>
<evidence type="ECO:0000256" key="2">
    <source>
        <dbReference type="ARBA" id="ARBA00022692"/>
    </source>
</evidence>
<evidence type="ECO:0000313" key="6">
    <source>
        <dbReference type="EMBL" id="KAK3168614.1"/>
    </source>
</evidence>
<proteinExistence type="predicted"/>
<dbReference type="PANTHER" id="PTHR13608">
    <property type="entry name" value="ARMADILLO-LIKE HELICAL DOMAIN-CONTAINING PROTEIN 3"/>
    <property type="match status" value="1"/>
</dbReference>
<organism evidence="6 7">
    <name type="scientific">Lepraria neglecta</name>
    <dbReference type="NCBI Taxonomy" id="209136"/>
    <lineage>
        <taxon>Eukaryota</taxon>
        <taxon>Fungi</taxon>
        <taxon>Dikarya</taxon>
        <taxon>Ascomycota</taxon>
        <taxon>Pezizomycotina</taxon>
        <taxon>Lecanoromycetes</taxon>
        <taxon>OSLEUM clade</taxon>
        <taxon>Lecanoromycetidae</taxon>
        <taxon>Lecanorales</taxon>
        <taxon>Lecanorineae</taxon>
        <taxon>Stereocaulaceae</taxon>
        <taxon>Lepraria</taxon>
    </lineage>
</organism>
<dbReference type="AlphaFoldDB" id="A0AAD9YYQ9"/>
<feature type="domain" description="Armadillo-like helical" evidence="5">
    <location>
        <begin position="401"/>
        <end position="639"/>
    </location>
</feature>
<evidence type="ECO:0000259" key="5">
    <source>
        <dbReference type="SMART" id="SM01158"/>
    </source>
</evidence>
<dbReference type="SMART" id="SM01158">
    <property type="entry name" value="DUF1741"/>
    <property type="match status" value="1"/>
</dbReference>
<evidence type="ECO:0000256" key="1">
    <source>
        <dbReference type="ARBA" id="ARBA00004370"/>
    </source>
</evidence>
<keyword evidence="3" id="KW-1133">Transmembrane helix</keyword>
<dbReference type="InterPro" id="IPR039868">
    <property type="entry name" value="ARMD3-like"/>
</dbReference>
<accession>A0AAD9YYQ9</accession>
<reference evidence="6" key="1">
    <citation type="submission" date="2022-11" db="EMBL/GenBank/DDBJ databases">
        <title>Chromosomal genome sequence assembly and mating type (MAT) locus characterization of the leprose asexual lichenized fungus Lepraria neglecta (Nyl.) Erichsen.</title>
        <authorList>
            <person name="Allen J.L."/>
            <person name="Pfeffer B."/>
        </authorList>
    </citation>
    <scope>NUCLEOTIDE SEQUENCE</scope>
    <source>
        <strain evidence="6">Allen 5258</strain>
    </source>
</reference>
<comment type="caution">
    <text evidence="6">The sequence shown here is derived from an EMBL/GenBank/DDBJ whole genome shotgun (WGS) entry which is preliminary data.</text>
</comment>
<dbReference type="GO" id="GO:0005829">
    <property type="term" value="C:cytosol"/>
    <property type="evidence" value="ECO:0007669"/>
    <property type="project" value="TreeGrafter"/>
</dbReference>
<dbReference type="Proteomes" id="UP001276659">
    <property type="component" value="Unassembled WGS sequence"/>
</dbReference>